<feature type="transmembrane region" description="Helical" evidence="7">
    <location>
        <begin position="309"/>
        <end position="330"/>
    </location>
</feature>
<feature type="transmembrane region" description="Helical" evidence="7">
    <location>
        <begin position="188"/>
        <end position="212"/>
    </location>
</feature>
<name>A0ABP0GTX5_CLALP</name>
<keyword evidence="3 6" id="KW-0812">Transmembrane</keyword>
<comment type="similarity">
    <text evidence="6">Belongs to the sodium:neurotransmitter symporter (SNF) (TC 2.A.22) family.</text>
</comment>
<comment type="subcellular location">
    <subcellularLocation>
        <location evidence="1">Membrane</location>
        <topology evidence="1">Multi-pass membrane protein</topology>
    </subcellularLocation>
</comment>
<gene>
    <name evidence="8" type="ORF">CVLEPA_LOCUS27648</name>
</gene>
<evidence type="ECO:0000313" key="9">
    <source>
        <dbReference type="Proteomes" id="UP001642483"/>
    </source>
</evidence>
<feature type="transmembrane region" description="Helical" evidence="7">
    <location>
        <begin position="38"/>
        <end position="58"/>
    </location>
</feature>
<proteinExistence type="inferred from homology"/>
<organism evidence="8 9">
    <name type="scientific">Clavelina lepadiformis</name>
    <name type="common">Light-bulb sea squirt</name>
    <name type="synonym">Ascidia lepadiformis</name>
    <dbReference type="NCBI Taxonomy" id="159417"/>
    <lineage>
        <taxon>Eukaryota</taxon>
        <taxon>Metazoa</taxon>
        <taxon>Chordata</taxon>
        <taxon>Tunicata</taxon>
        <taxon>Ascidiacea</taxon>
        <taxon>Aplousobranchia</taxon>
        <taxon>Clavelinidae</taxon>
        <taxon>Clavelina</taxon>
    </lineage>
</organism>
<keyword evidence="5 7" id="KW-0472">Membrane</keyword>
<evidence type="ECO:0000256" key="6">
    <source>
        <dbReference type="RuleBase" id="RU003732"/>
    </source>
</evidence>
<dbReference type="PANTHER" id="PTHR11616">
    <property type="entry name" value="SODIUM/CHLORIDE DEPENDENT TRANSPORTER"/>
    <property type="match status" value="1"/>
</dbReference>
<dbReference type="PANTHER" id="PTHR11616:SF289">
    <property type="entry name" value="TRANSPORTER"/>
    <property type="match status" value="1"/>
</dbReference>
<dbReference type="InterPro" id="IPR000175">
    <property type="entry name" value="Na/ntran_symport"/>
</dbReference>
<evidence type="ECO:0000313" key="8">
    <source>
        <dbReference type="EMBL" id="CAK8694264.1"/>
    </source>
</evidence>
<dbReference type="SUPFAM" id="SSF161070">
    <property type="entry name" value="SNF-like"/>
    <property type="match status" value="1"/>
</dbReference>
<dbReference type="PRINTS" id="PR00176">
    <property type="entry name" value="NANEUSMPORT"/>
</dbReference>
<sequence>MREKWTNRFDFLFVTVGSAVGLGNMWRFPYLCYRNGGGAFLIPYLVTLLVVALPQLILQVSLGQYTSLSPVKAWEMVPAMKEVTPYVVLFQVWKDALLQNLYSLSLGSGGMVTMGSFNSYHHNFMRDAIALSVVNSCASFLAGFAVFSTLGFMAKQQNTTVDLVAESGPGLVFTVYPQALSMMPGSQFWSIAFFLMLFLLGLDSLFVIMEAVSTVIIDQFPAVFDKQLKKIFMRFCLCCFYFFAAFITVTQGGMYYIHLIDNFSSASWALLFSGGCECIAISWIFGLDRFYEIMCNMLQFRPRFPWFKYCWKYVVPLLSAGLFIYCLVLYKPLVYNRTYEYPAWSIGVGWLLSLSSFLWIPGYAGYYLIKKRCLEQDKQKTSDEGKNQMEMEELKVSIAESLEL</sequence>
<dbReference type="PROSITE" id="PS50267">
    <property type="entry name" value="NA_NEUROTRAN_SYMP_3"/>
    <property type="match status" value="1"/>
</dbReference>
<comment type="caution">
    <text evidence="8">The sequence shown here is derived from an EMBL/GenBank/DDBJ whole genome shotgun (WGS) entry which is preliminary data.</text>
</comment>
<feature type="transmembrane region" description="Helical" evidence="7">
    <location>
        <begin position="350"/>
        <end position="369"/>
    </location>
</feature>
<evidence type="ECO:0000256" key="2">
    <source>
        <dbReference type="ARBA" id="ARBA00022448"/>
    </source>
</evidence>
<accession>A0ABP0GTX5</accession>
<keyword evidence="4 7" id="KW-1133">Transmembrane helix</keyword>
<evidence type="ECO:0000256" key="4">
    <source>
        <dbReference type="ARBA" id="ARBA00022989"/>
    </source>
</evidence>
<evidence type="ECO:0000256" key="5">
    <source>
        <dbReference type="ARBA" id="ARBA00023136"/>
    </source>
</evidence>
<dbReference type="PROSITE" id="PS00610">
    <property type="entry name" value="NA_NEUROTRAN_SYMP_1"/>
    <property type="match status" value="1"/>
</dbReference>
<keyword evidence="9" id="KW-1185">Reference proteome</keyword>
<evidence type="ECO:0000256" key="7">
    <source>
        <dbReference type="SAM" id="Phobius"/>
    </source>
</evidence>
<feature type="transmembrane region" description="Helical" evidence="7">
    <location>
        <begin position="268"/>
        <end position="288"/>
    </location>
</feature>
<feature type="transmembrane region" description="Helical" evidence="7">
    <location>
        <begin position="232"/>
        <end position="256"/>
    </location>
</feature>
<feature type="transmembrane region" description="Helical" evidence="7">
    <location>
        <begin position="128"/>
        <end position="154"/>
    </location>
</feature>
<protein>
    <recommendedName>
        <fullName evidence="6">Transporter</fullName>
    </recommendedName>
</protein>
<evidence type="ECO:0000256" key="3">
    <source>
        <dbReference type="ARBA" id="ARBA00022692"/>
    </source>
</evidence>
<dbReference type="InterPro" id="IPR037272">
    <property type="entry name" value="SNS_sf"/>
</dbReference>
<keyword evidence="2 6" id="KW-0813">Transport</keyword>
<dbReference type="Pfam" id="PF00209">
    <property type="entry name" value="SNF"/>
    <property type="match status" value="2"/>
</dbReference>
<dbReference type="EMBL" id="CAWYQH010000141">
    <property type="protein sequence ID" value="CAK8694264.1"/>
    <property type="molecule type" value="Genomic_DNA"/>
</dbReference>
<dbReference type="Proteomes" id="UP001642483">
    <property type="component" value="Unassembled WGS sequence"/>
</dbReference>
<keyword evidence="6" id="KW-0769">Symport</keyword>
<reference evidence="8 9" key="1">
    <citation type="submission" date="2024-02" db="EMBL/GenBank/DDBJ databases">
        <authorList>
            <person name="Daric V."/>
            <person name="Darras S."/>
        </authorList>
    </citation>
    <scope>NUCLEOTIDE SEQUENCE [LARGE SCALE GENOMIC DNA]</scope>
</reference>
<evidence type="ECO:0000256" key="1">
    <source>
        <dbReference type="ARBA" id="ARBA00004141"/>
    </source>
</evidence>
<dbReference type="NCBIfam" id="NF037979">
    <property type="entry name" value="Na_transp"/>
    <property type="match status" value="1"/>
</dbReference>